<comment type="cofactor">
    <cofactor evidence="1">
        <name>heme b</name>
        <dbReference type="ChEBI" id="CHEBI:60344"/>
    </cofactor>
</comment>
<keyword evidence="4" id="KW-1003">Cell membrane</keyword>
<evidence type="ECO:0000313" key="15">
    <source>
        <dbReference type="EMBL" id="KGP63858.1"/>
    </source>
</evidence>
<comment type="caution">
    <text evidence="15">The sequence shown here is derived from an EMBL/GenBank/DDBJ whole genome shotgun (WGS) entry which is preliminary data.</text>
</comment>
<dbReference type="SUPFAM" id="SSF81342">
    <property type="entry name" value="Transmembrane di-heme cytochromes"/>
    <property type="match status" value="1"/>
</dbReference>
<feature type="transmembrane region" description="Helical" evidence="13">
    <location>
        <begin position="89"/>
        <end position="112"/>
    </location>
</feature>
<dbReference type="GO" id="GO:0046872">
    <property type="term" value="F:metal ion binding"/>
    <property type="evidence" value="ECO:0007669"/>
    <property type="project" value="UniProtKB-KW"/>
</dbReference>
<dbReference type="InterPro" id="IPR016174">
    <property type="entry name" value="Di-haem_cyt_TM"/>
</dbReference>
<evidence type="ECO:0000256" key="7">
    <source>
        <dbReference type="ARBA" id="ARBA00022723"/>
    </source>
</evidence>
<dbReference type="OrthoDB" id="8589936at2"/>
<evidence type="ECO:0000313" key="16">
    <source>
        <dbReference type="Proteomes" id="UP000054422"/>
    </source>
</evidence>
<dbReference type="EMBL" id="JNCF01000009">
    <property type="protein sequence ID" value="KGP63858.1"/>
    <property type="molecule type" value="Genomic_DNA"/>
</dbReference>
<keyword evidence="6 13" id="KW-0812">Transmembrane</keyword>
<keyword evidence="16" id="KW-1185">Reference proteome</keyword>
<evidence type="ECO:0000256" key="3">
    <source>
        <dbReference type="ARBA" id="ARBA00022448"/>
    </source>
</evidence>
<evidence type="ECO:0000256" key="4">
    <source>
        <dbReference type="ARBA" id="ARBA00022475"/>
    </source>
</evidence>
<organism evidence="15 16">
    <name type="scientific">Legionella norrlandica</name>
    <dbReference type="NCBI Taxonomy" id="1498499"/>
    <lineage>
        <taxon>Bacteria</taxon>
        <taxon>Pseudomonadati</taxon>
        <taxon>Pseudomonadota</taxon>
        <taxon>Gammaproteobacteria</taxon>
        <taxon>Legionellales</taxon>
        <taxon>Legionellaceae</taxon>
        <taxon>Legionella</taxon>
    </lineage>
</organism>
<dbReference type="GO" id="GO:0005886">
    <property type="term" value="C:plasma membrane"/>
    <property type="evidence" value="ECO:0007669"/>
    <property type="project" value="UniProtKB-SubCell"/>
</dbReference>
<keyword evidence="8" id="KW-0249">Electron transport</keyword>
<sequence length="182" mass="20802">MTSKVASEYSMLSKLFHWIIAFAVIGMLAAGFFLDDIPKPFQGTAYMLHKSIGITILFLMILRFIWINIKGKPALPDSVRSWERALSGFVQYGFYILLLLMPLSGWIMSVAADRTPSYFGLFQAPLPWIEPNKSLAEFMVESHETIAWILIAFITLHVLGALKHHFIDKNNVLKRMLPRKSR</sequence>
<feature type="transmembrane region" description="Helical" evidence="13">
    <location>
        <begin position="46"/>
        <end position="69"/>
    </location>
</feature>
<dbReference type="STRING" id="1498499.EP47_12585"/>
<keyword evidence="3" id="KW-0813">Transport</keyword>
<dbReference type="Gene3D" id="1.20.950.20">
    <property type="entry name" value="Transmembrane di-heme cytochromes, Chain C"/>
    <property type="match status" value="2"/>
</dbReference>
<evidence type="ECO:0000256" key="2">
    <source>
        <dbReference type="ARBA" id="ARBA00004651"/>
    </source>
</evidence>
<comment type="subcellular location">
    <subcellularLocation>
        <location evidence="2">Cell membrane</location>
        <topology evidence="2">Multi-pass membrane protein</topology>
    </subcellularLocation>
</comment>
<reference evidence="15 16" key="1">
    <citation type="submission" date="2014-05" db="EMBL/GenBank/DDBJ databases">
        <authorList>
            <person name="Rizzardi K."/>
            <person name="Winiecka-Krusnell J."/>
            <person name="Ramliden M."/>
            <person name="Alm E."/>
            <person name="Andersson S."/>
            <person name="Byfors S."/>
        </authorList>
    </citation>
    <scope>NUCLEOTIDE SEQUENCE [LARGE SCALE GENOMIC DNA]</scope>
    <source>
        <strain evidence="15 16">LEGN</strain>
    </source>
</reference>
<dbReference type="Proteomes" id="UP000054422">
    <property type="component" value="Unassembled WGS sequence"/>
</dbReference>
<dbReference type="GO" id="GO:0009055">
    <property type="term" value="F:electron transfer activity"/>
    <property type="evidence" value="ECO:0007669"/>
    <property type="project" value="InterPro"/>
</dbReference>
<dbReference type="Pfam" id="PF01292">
    <property type="entry name" value="Ni_hydr_CYTB"/>
    <property type="match status" value="1"/>
</dbReference>
<evidence type="ECO:0000256" key="9">
    <source>
        <dbReference type="ARBA" id="ARBA00022989"/>
    </source>
</evidence>
<dbReference type="InterPro" id="IPR052168">
    <property type="entry name" value="Cytochrome_b561_oxidase"/>
</dbReference>
<evidence type="ECO:0000259" key="14">
    <source>
        <dbReference type="Pfam" id="PF01292"/>
    </source>
</evidence>
<dbReference type="GO" id="GO:0020037">
    <property type="term" value="F:heme binding"/>
    <property type="evidence" value="ECO:0007669"/>
    <property type="project" value="TreeGrafter"/>
</dbReference>
<comment type="similarity">
    <text evidence="12">Belongs to the cytochrome b561 family.</text>
</comment>
<name>A0A0A2T8W7_9GAMM</name>
<evidence type="ECO:0000256" key="6">
    <source>
        <dbReference type="ARBA" id="ARBA00022692"/>
    </source>
</evidence>
<dbReference type="RefSeq" id="WP_035887853.1">
    <property type="nucleotide sequence ID" value="NZ_JNCF01000009.1"/>
</dbReference>
<keyword evidence="9 13" id="KW-1133">Transmembrane helix</keyword>
<dbReference type="AlphaFoldDB" id="A0A0A2T8W7"/>
<dbReference type="InterPro" id="IPR011577">
    <property type="entry name" value="Cyt_b561_bac/Ni-Hgenase"/>
</dbReference>
<evidence type="ECO:0000256" key="1">
    <source>
        <dbReference type="ARBA" id="ARBA00001970"/>
    </source>
</evidence>
<keyword evidence="10" id="KW-0408">Iron</keyword>
<evidence type="ECO:0000256" key="10">
    <source>
        <dbReference type="ARBA" id="ARBA00023004"/>
    </source>
</evidence>
<keyword evidence="5" id="KW-0349">Heme</keyword>
<dbReference type="GO" id="GO:0022904">
    <property type="term" value="P:respiratory electron transport chain"/>
    <property type="evidence" value="ECO:0007669"/>
    <property type="project" value="InterPro"/>
</dbReference>
<evidence type="ECO:0000256" key="11">
    <source>
        <dbReference type="ARBA" id="ARBA00023136"/>
    </source>
</evidence>
<evidence type="ECO:0000256" key="13">
    <source>
        <dbReference type="SAM" id="Phobius"/>
    </source>
</evidence>
<feature type="domain" description="Cytochrome b561 bacterial/Ni-hydrogenase" evidence="14">
    <location>
        <begin position="9"/>
        <end position="178"/>
    </location>
</feature>
<evidence type="ECO:0000256" key="5">
    <source>
        <dbReference type="ARBA" id="ARBA00022617"/>
    </source>
</evidence>
<feature type="transmembrane region" description="Helical" evidence="13">
    <location>
        <begin position="15"/>
        <end position="34"/>
    </location>
</feature>
<accession>A0A0A2T8W7</accession>
<keyword evidence="11 13" id="KW-0472">Membrane</keyword>
<dbReference type="PANTHER" id="PTHR30529:SF1">
    <property type="entry name" value="CYTOCHROME B561 HOMOLOG 2"/>
    <property type="match status" value="1"/>
</dbReference>
<proteinExistence type="inferred from homology"/>
<dbReference type="PANTHER" id="PTHR30529">
    <property type="entry name" value="CYTOCHROME B561"/>
    <property type="match status" value="1"/>
</dbReference>
<feature type="transmembrane region" description="Helical" evidence="13">
    <location>
        <begin position="145"/>
        <end position="166"/>
    </location>
</feature>
<gene>
    <name evidence="15" type="ORF">EP47_12585</name>
</gene>
<evidence type="ECO:0000256" key="8">
    <source>
        <dbReference type="ARBA" id="ARBA00022982"/>
    </source>
</evidence>
<protein>
    <submittedName>
        <fullName evidence="15">Cytochrome B561</fullName>
    </submittedName>
</protein>
<evidence type="ECO:0000256" key="12">
    <source>
        <dbReference type="ARBA" id="ARBA00037975"/>
    </source>
</evidence>
<keyword evidence="7" id="KW-0479">Metal-binding</keyword>